<sequence length="55" mass="5734">SNEANRSPSVKWKHKGREFRGLDDTQGRNPRAVGVAGTASKTVKGDVAGGKGARA</sequence>
<dbReference type="GeneID" id="18832143"/>
<evidence type="ECO:0000313" key="3">
    <source>
        <dbReference type="Proteomes" id="UP000008493"/>
    </source>
</evidence>
<dbReference type="RefSeq" id="XP_007331857.1">
    <property type="nucleotide sequence ID" value="XM_007331795.1"/>
</dbReference>
<feature type="region of interest" description="Disordered" evidence="1">
    <location>
        <begin position="1"/>
        <end position="55"/>
    </location>
</feature>
<keyword evidence="3" id="KW-1185">Reference proteome</keyword>
<organism evidence="2 3">
    <name type="scientific">Agaricus bisporus var. burnettii (strain JB137-S8 / ATCC MYA-4627 / FGSC 10392)</name>
    <name type="common">White button mushroom</name>
    <dbReference type="NCBI Taxonomy" id="597362"/>
    <lineage>
        <taxon>Eukaryota</taxon>
        <taxon>Fungi</taxon>
        <taxon>Dikarya</taxon>
        <taxon>Basidiomycota</taxon>
        <taxon>Agaricomycotina</taxon>
        <taxon>Agaricomycetes</taxon>
        <taxon>Agaricomycetidae</taxon>
        <taxon>Agaricales</taxon>
        <taxon>Agaricineae</taxon>
        <taxon>Agaricaceae</taxon>
        <taxon>Agaricus</taxon>
    </lineage>
</organism>
<dbReference type="HOGENOM" id="CLU_3037774_0_0_1"/>
<accession>K5WQK6</accession>
<proteinExistence type="predicted"/>
<evidence type="ECO:0000313" key="2">
    <source>
        <dbReference type="EMBL" id="EKM77601.1"/>
    </source>
</evidence>
<protein>
    <submittedName>
        <fullName evidence="2">Uncharacterized protein</fullName>
    </submittedName>
</protein>
<evidence type="ECO:0000256" key="1">
    <source>
        <dbReference type="SAM" id="MobiDB-lite"/>
    </source>
</evidence>
<feature type="non-terminal residue" evidence="2">
    <location>
        <position position="1"/>
    </location>
</feature>
<reference evidence="3" key="1">
    <citation type="journal article" date="2012" name="Proc. Natl. Acad. Sci. U.S.A.">
        <title>Genome sequence of the button mushroom Agaricus bisporus reveals mechanisms governing adaptation to a humic-rich ecological niche.</title>
        <authorList>
            <person name="Morin E."/>
            <person name="Kohler A."/>
            <person name="Baker A.R."/>
            <person name="Foulongne-Oriol M."/>
            <person name="Lombard V."/>
            <person name="Nagy L.G."/>
            <person name="Ohm R.A."/>
            <person name="Patyshakuliyeva A."/>
            <person name="Brun A."/>
            <person name="Aerts A.L."/>
            <person name="Bailey A.M."/>
            <person name="Billette C."/>
            <person name="Coutinho P.M."/>
            <person name="Deakin G."/>
            <person name="Doddapaneni H."/>
            <person name="Floudas D."/>
            <person name="Grimwood J."/>
            <person name="Hilden K."/>
            <person name="Kuees U."/>
            <person name="LaButti K.M."/>
            <person name="Lapidus A."/>
            <person name="Lindquist E.A."/>
            <person name="Lucas S.M."/>
            <person name="Murat C."/>
            <person name="Riley R.W."/>
            <person name="Salamov A.A."/>
            <person name="Schmutz J."/>
            <person name="Subramanian V."/>
            <person name="Woesten H.A.B."/>
            <person name="Xu J."/>
            <person name="Eastwood D.C."/>
            <person name="Foster G.D."/>
            <person name="Sonnenberg A.S."/>
            <person name="Cullen D."/>
            <person name="de Vries R.P."/>
            <person name="Lundell T."/>
            <person name="Hibbett D.S."/>
            <person name="Henrissat B."/>
            <person name="Burton K.S."/>
            <person name="Kerrigan R.W."/>
            <person name="Challen M.P."/>
            <person name="Grigoriev I.V."/>
            <person name="Martin F."/>
        </authorList>
    </citation>
    <scope>NUCLEOTIDE SEQUENCE [LARGE SCALE GENOMIC DNA]</scope>
    <source>
        <strain evidence="3">JB137-S8 / ATCC MYA-4627 / FGSC 10392</strain>
    </source>
</reference>
<dbReference type="AlphaFoldDB" id="K5WQK6"/>
<dbReference type="InParanoid" id="K5WQK6"/>
<dbReference type="EMBL" id="JH971395">
    <property type="protein sequence ID" value="EKM77601.1"/>
    <property type="molecule type" value="Genomic_DNA"/>
</dbReference>
<name>K5WQK6_AGABU</name>
<gene>
    <name evidence="2" type="ORF">AGABI1DRAFT_86527</name>
</gene>
<dbReference type="KEGG" id="abp:AGABI1DRAFT86527"/>
<dbReference type="OMA" id="WKHKGRE"/>
<dbReference type="Proteomes" id="UP000008493">
    <property type="component" value="Unassembled WGS sequence"/>
</dbReference>